<dbReference type="PANTHER" id="PTHR33867:SF1">
    <property type="entry name" value="RIBOSOME MATURATION FACTOR RIMP"/>
    <property type="match status" value="1"/>
</dbReference>
<evidence type="ECO:0000259" key="4">
    <source>
        <dbReference type="Pfam" id="PF02576"/>
    </source>
</evidence>
<evidence type="ECO:0000313" key="9">
    <source>
        <dbReference type="Proteomes" id="UP000030905"/>
    </source>
</evidence>
<sequence length="156" mass="18078">MDKETLINNLIGLFKPLVIDLGYEFYYLEFVEEDGENYLRVYIDSKNGIGLDDCEKVSRRISEILDEEDPIPESYYLEVSSPGIFRTLFTDEHLEKYINSNINLDLNKLYKGKRKLDGKLVKFNSDGITIKNKNIDLTVPRSSIDRVSLKGELEED</sequence>
<dbReference type="InterPro" id="IPR035956">
    <property type="entry name" value="RimP_N_sf"/>
</dbReference>
<dbReference type="KEGG" id="cpat:CLPA_c20410"/>
<dbReference type="CDD" id="cd01734">
    <property type="entry name" value="YlxS_C"/>
    <property type="match status" value="1"/>
</dbReference>
<dbReference type="Proteomes" id="UP000028042">
    <property type="component" value="Unassembled WGS sequence"/>
</dbReference>
<comment type="similarity">
    <text evidence="3">Belongs to the RimP family.</text>
</comment>
<evidence type="ECO:0000256" key="1">
    <source>
        <dbReference type="ARBA" id="ARBA00022490"/>
    </source>
</evidence>
<dbReference type="RefSeq" id="WP_003442234.1">
    <property type="nucleotide sequence ID" value="NZ_ANZB01000002.1"/>
</dbReference>
<dbReference type="InterPro" id="IPR036847">
    <property type="entry name" value="RimP_C_sf"/>
</dbReference>
<reference evidence="7 8" key="3">
    <citation type="journal article" name="Genome Announc.">
        <title>Improved Draft Genome Sequence of Clostridium pasteurianum Strain ATCC 6013 (DSM 525) Using a Hybrid Next-Generation Sequencing Approach.</title>
        <authorList>
            <person name="Pyne M.E."/>
            <person name="Utturkar S."/>
            <person name="Brown S.D."/>
            <person name="Moo-Young M."/>
            <person name="Chung D.A."/>
            <person name="Chou C.P."/>
        </authorList>
    </citation>
    <scope>NUCLEOTIDE SEQUENCE [LARGE SCALE GENOMIC DNA]</scope>
    <source>
        <strain evidence="7 8">ATCC 6013</strain>
    </source>
</reference>
<keyword evidence="1 3" id="KW-0963">Cytoplasm</keyword>
<dbReference type="EMBL" id="CP009268">
    <property type="protein sequence ID" value="AJA52099.1"/>
    <property type="molecule type" value="Genomic_DNA"/>
</dbReference>
<dbReference type="GeneID" id="93074192"/>
<dbReference type="Gene3D" id="2.30.30.180">
    <property type="entry name" value="Ribosome maturation factor RimP, C-terminal domain"/>
    <property type="match status" value="1"/>
</dbReference>
<dbReference type="KEGG" id="cpae:CPAST_c20410"/>
<dbReference type="Proteomes" id="UP000030905">
    <property type="component" value="Chromosome"/>
</dbReference>
<dbReference type="SUPFAM" id="SSF74942">
    <property type="entry name" value="YhbC-like, C-terminal domain"/>
    <property type="match status" value="1"/>
</dbReference>
<dbReference type="PANTHER" id="PTHR33867">
    <property type="entry name" value="RIBOSOME MATURATION FACTOR RIMP"/>
    <property type="match status" value="1"/>
</dbReference>
<feature type="domain" description="Ribosome maturation factor RimP N-terminal" evidence="4">
    <location>
        <begin position="15"/>
        <end position="84"/>
    </location>
</feature>
<evidence type="ECO:0000256" key="3">
    <source>
        <dbReference type="HAMAP-Rule" id="MF_01077"/>
    </source>
</evidence>
<dbReference type="Gene3D" id="3.30.300.70">
    <property type="entry name" value="RimP-like superfamily, N-terminal"/>
    <property type="match status" value="1"/>
</dbReference>
<evidence type="ECO:0000259" key="5">
    <source>
        <dbReference type="Pfam" id="PF17384"/>
    </source>
</evidence>
<dbReference type="GO" id="GO:0005829">
    <property type="term" value="C:cytosol"/>
    <property type="evidence" value="ECO:0007669"/>
    <property type="project" value="TreeGrafter"/>
</dbReference>
<keyword evidence="9" id="KW-1185">Reference proteome</keyword>
<dbReference type="InterPro" id="IPR028998">
    <property type="entry name" value="RimP_C"/>
</dbReference>
<dbReference type="eggNOG" id="COG0779">
    <property type="taxonomic scope" value="Bacteria"/>
</dbReference>
<dbReference type="SUPFAM" id="SSF75420">
    <property type="entry name" value="YhbC-like, N-terminal domain"/>
    <property type="match status" value="1"/>
</dbReference>
<gene>
    <name evidence="3 6" type="primary">rimP</name>
    <name evidence="6" type="ORF">CLPA_c20410</name>
    <name evidence="7" type="ORF">CP6013_01138</name>
</gene>
<evidence type="ECO:0000313" key="7">
    <source>
        <dbReference type="EMBL" id="KRU11891.1"/>
    </source>
</evidence>
<dbReference type="PATRIC" id="fig|1262449.3.peg.954"/>
<dbReference type="GO" id="GO:0000028">
    <property type="term" value="P:ribosomal small subunit assembly"/>
    <property type="evidence" value="ECO:0007669"/>
    <property type="project" value="TreeGrafter"/>
</dbReference>
<proteinExistence type="inferred from homology"/>
<feature type="domain" description="Ribosome maturation factor RimP C-terminal" evidence="5">
    <location>
        <begin position="88"/>
        <end position="152"/>
    </location>
</feature>
<dbReference type="EMBL" id="JPGY02000001">
    <property type="protein sequence ID" value="KRU11891.1"/>
    <property type="molecule type" value="Genomic_DNA"/>
</dbReference>
<dbReference type="InterPro" id="IPR028989">
    <property type="entry name" value="RimP_N"/>
</dbReference>
<comment type="subcellular location">
    <subcellularLocation>
        <location evidence="3">Cytoplasm</location>
    </subcellularLocation>
</comment>
<keyword evidence="2 3" id="KW-0690">Ribosome biogenesis</keyword>
<accession>A0A0H3J2F6</accession>
<dbReference type="InterPro" id="IPR003728">
    <property type="entry name" value="Ribosome_maturation_RimP"/>
</dbReference>
<evidence type="ECO:0000313" key="8">
    <source>
        <dbReference type="Proteomes" id="UP000028042"/>
    </source>
</evidence>
<dbReference type="Pfam" id="PF02576">
    <property type="entry name" value="RimP_N"/>
    <property type="match status" value="1"/>
</dbReference>
<dbReference type="HAMAP" id="MF_01077">
    <property type="entry name" value="RimP"/>
    <property type="match status" value="1"/>
</dbReference>
<reference evidence="6 9" key="1">
    <citation type="journal article" date="2015" name="Genome Announc.">
        <title>Complete Genome Sequence of the Nitrogen-Fixing and Solvent-Producing Clostridium pasteurianum DSM 525.</title>
        <authorList>
            <person name="Poehlein A."/>
            <person name="Grosse-Honebrink A."/>
            <person name="Zhang Y."/>
            <person name="Minton N.P."/>
            <person name="Daniel R."/>
        </authorList>
    </citation>
    <scope>NUCLEOTIDE SEQUENCE [LARGE SCALE GENOMIC DNA]</scope>
    <source>
        <strain evidence="6">DSM 525</strain>
        <strain evidence="9">DSM 525 / ATCC 6013</strain>
    </source>
</reference>
<dbReference type="Pfam" id="PF17384">
    <property type="entry name" value="DUF150_C"/>
    <property type="match status" value="1"/>
</dbReference>
<evidence type="ECO:0000313" key="6">
    <source>
        <dbReference type="EMBL" id="AJA52099.1"/>
    </source>
</evidence>
<organism evidence="6 9">
    <name type="scientific">Clostridium pasteurianum DSM 525 = ATCC 6013</name>
    <dbReference type="NCBI Taxonomy" id="1262449"/>
    <lineage>
        <taxon>Bacteria</taxon>
        <taxon>Bacillati</taxon>
        <taxon>Bacillota</taxon>
        <taxon>Clostridia</taxon>
        <taxon>Eubacteriales</taxon>
        <taxon>Clostridiaceae</taxon>
        <taxon>Clostridium</taxon>
    </lineage>
</organism>
<dbReference type="AlphaFoldDB" id="A0A0H3J2F6"/>
<dbReference type="GO" id="GO:0006412">
    <property type="term" value="P:translation"/>
    <property type="evidence" value="ECO:0007669"/>
    <property type="project" value="TreeGrafter"/>
</dbReference>
<evidence type="ECO:0000256" key="2">
    <source>
        <dbReference type="ARBA" id="ARBA00022517"/>
    </source>
</evidence>
<name>A0A0H3J2F6_CLOPA</name>
<dbReference type="NCBIfam" id="NF000934">
    <property type="entry name" value="PRK00092.3-1"/>
    <property type="match status" value="1"/>
</dbReference>
<protein>
    <recommendedName>
        <fullName evidence="3">Ribosome maturation factor RimP</fullName>
    </recommendedName>
</protein>
<dbReference type="FunFam" id="3.30.300.70:FF:000001">
    <property type="entry name" value="Ribosome maturation factor RimP"/>
    <property type="match status" value="1"/>
</dbReference>
<reference evidence="7" key="2">
    <citation type="submission" date="2015-10" db="EMBL/GenBank/DDBJ databases">
        <title>Improved Draft Genome Sequence of Clostridium pasteurianum Strain ATCC 6013 (DSM 525) Using a Hybrid Next-Generation Sequencing Approach.</title>
        <authorList>
            <person name="Pyne M.E."/>
            <person name="Utturkar S.M."/>
            <person name="Brown S.D."/>
            <person name="Moo-Young M."/>
            <person name="Chung D.A."/>
            <person name="Chou P.C."/>
        </authorList>
    </citation>
    <scope>NUCLEOTIDE SEQUENCE</scope>
    <source>
        <strain evidence="7">ATCC 6013</strain>
    </source>
</reference>
<comment type="function">
    <text evidence="3">Required for maturation of 30S ribosomal subunits.</text>
</comment>